<evidence type="ECO:0000256" key="6">
    <source>
        <dbReference type="ARBA" id="ARBA00049274"/>
    </source>
</evidence>
<comment type="catalytic activity">
    <reaction evidence="6">
        <text>L-glutamyl-[protein] + L-glutamate + ATP = gamma-L-glutamyl-L-glutamyl-[protein] + ADP + phosphate + H(+)</text>
        <dbReference type="Rhea" id="RHEA:60144"/>
        <dbReference type="Rhea" id="RHEA-COMP:10208"/>
        <dbReference type="Rhea" id="RHEA-COMP:15517"/>
        <dbReference type="ChEBI" id="CHEBI:15378"/>
        <dbReference type="ChEBI" id="CHEBI:29973"/>
        <dbReference type="ChEBI" id="CHEBI:29985"/>
        <dbReference type="ChEBI" id="CHEBI:30616"/>
        <dbReference type="ChEBI" id="CHEBI:43474"/>
        <dbReference type="ChEBI" id="CHEBI:143622"/>
        <dbReference type="ChEBI" id="CHEBI:456216"/>
    </reaction>
    <physiologicalReaction direction="left-to-right" evidence="6">
        <dbReference type="Rhea" id="RHEA:60145"/>
    </physiologicalReaction>
</comment>
<accession>A0A9P0NJ59</accession>
<dbReference type="PANTHER" id="PTHR12241">
    <property type="entry name" value="TUBULIN POLYGLUTAMYLASE"/>
    <property type="match status" value="1"/>
</dbReference>
<dbReference type="PROSITE" id="PS51221">
    <property type="entry name" value="TTL"/>
    <property type="match status" value="1"/>
</dbReference>
<dbReference type="SUPFAM" id="SSF56059">
    <property type="entry name" value="Glutathione synthetase ATP-binding domain-like"/>
    <property type="match status" value="1"/>
</dbReference>
<keyword evidence="3" id="KW-0547">Nucleotide-binding</keyword>
<evidence type="ECO:0000256" key="1">
    <source>
        <dbReference type="ARBA" id="ARBA00006820"/>
    </source>
</evidence>
<dbReference type="GO" id="GO:0015631">
    <property type="term" value="F:tubulin binding"/>
    <property type="evidence" value="ECO:0007669"/>
    <property type="project" value="TreeGrafter"/>
</dbReference>
<evidence type="ECO:0000256" key="5">
    <source>
        <dbReference type="ARBA" id="ARBA00041448"/>
    </source>
</evidence>
<reference evidence="7" key="1">
    <citation type="submission" date="2022-02" db="EMBL/GenBank/DDBJ databases">
        <authorList>
            <person name="King R."/>
        </authorList>
    </citation>
    <scope>NUCLEOTIDE SEQUENCE</scope>
</reference>
<reference evidence="7" key="2">
    <citation type="submission" date="2022-10" db="EMBL/GenBank/DDBJ databases">
        <authorList>
            <consortium name="ENA_rothamsted_submissions"/>
            <consortium name="culmorum"/>
            <person name="King R."/>
        </authorList>
    </citation>
    <scope>NUCLEOTIDE SEQUENCE</scope>
</reference>
<dbReference type="Gene3D" id="3.30.470.20">
    <property type="entry name" value="ATP-grasp fold, B domain"/>
    <property type="match status" value="1"/>
</dbReference>
<dbReference type="GO" id="GO:0000226">
    <property type="term" value="P:microtubule cytoskeleton organization"/>
    <property type="evidence" value="ECO:0007669"/>
    <property type="project" value="TreeGrafter"/>
</dbReference>
<dbReference type="InterPro" id="IPR004344">
    <property type="entry name" value="TTL/TTLL_fam"/>
</dbReference>
<gene>
    <name evidence="7" type="ORF">APHIGO_LOCUS8254</name>
</gene>
<evidence type="ECO:0000256" key="3">
    <source>
        <dbReference type="ARBA" id="ARBA00022741"/>
    </source>
</evidence>
<dbReference type="AlphaFoldDB" id="A0A9P0NJ59"/>
<sequence length="695" mass="80997">MNHTTKGGKNNNNDYTKYVCNNSSNGNRTCVFYPSALDRPLDDVPWKLVNMSFKLLNVDSKLVLTLLANHGFREVNSDSNDFNLLWSNNHVNTNIISSLRSYQRINHFPRSCELTRKDKLYKNIETMSHRNGIKKFSFVPETYIMPKDYNRFISNQYRHRGLWIVKPFDLSRGRGITIIDYSFKDTQSALKENVVVAKYIDNPLLVNGYKWDLRLYVLVTSFNPLVVYLYEEGLVRFATVKYVCDRSRINNRRMHLCNYSVNKSSPSYIRNSDPERENVGHKWSMSALLNHLREEYLINTETLMAEIEDIVIKTIMSATAQMLPAINCFVPHSQNCFELYGFDILVDDKLKPWLLEVNLSPSLGIDSALDSRIKSSMLCDLFTLIGIPIVDPTVFNFNRNVRRPKSDIPRKTNSNININKLSSDEKRLLKNTMDQNQRSRGFIRIFPTNLSWKKYSSYLDNINGIPRGSTIPPFYIKLIRNYNYFLNDHLFNENSSFYMDINRQDRYERSLKDFKQDLNDNKDEDQTTDMLKLKKAILKYLNDGYVFSNLQARQTFALYLTYISALLKKCALEKNYDNPSSNLVLMFLMKASKNLSVPLKIEVSKSSLSNKKVMEILQLLESFLLKYNYDTVMYATPESTKNCLPHKLFNLFLMHARKEDIEEIINDSKHNCLSSAIHPVNDIKNSKPLESKVWK</sequence>
<keyword evidence="8" id="KW-1185">Reference proteome</keyword>
<dbReference type="GO" id="GO:0005524">
    <property type="term" value="F:ATP binding"/>
    <property type="evidence" value="ECO:0007669"/>
    <property type="project" value="UniProtKB-KW"/>
</dbReference>
<keyword evidence="2" id="KW-0436">Ligase</keyword>
<evidence type="ECO:0000313" key="7">
    <source>
        <dbReference type="EMBL" id="CAH1731561.1"/>
    </source>
</evidence>
<keyword evidence="4" id="KW-0067">ATP-binding</keyword>
<dbReference type="Pfam" id="PF03133">
    <property type="entry name" value="TTL"/>
    <property type="match status" value="1"/>
</dbReference>
<dbReference type="EMBL" id="OU899036">
    <property type="protein sequence ID" value="CAH1731561.1"/>
    <property type="molecule type" value="Genomic_DNA"/>
</dbReference>
<proteinExistence type="inferred from homology"/>
<dbReference type="GO" id="GO:0070740">
    <property type="term" value="F:tubulin-glutamic acid ligase activity"/>
    <property type="evidence" value="ECO:0007669"/>
    <property type="project" value="TreeGrafter"/>
</dbReference>
<organism evidence="7 8">
    <name type="scientific">Aphis gossypii</name>
    <name type="common">Cotton aphid</name>
    <dbReference type="NCBI Taxonomy" id="80765"/>
    <lineage>
        <taxon>Eukaryota</taxon>
        <taxon>Metazoa</taxon>
        <taxon>Ecdysozoa</taxon>
        <taxon>Arthropoda</taxon>
        <taxon>Hexapoda</taxon>
        <taxon>Insecta</taxon>
        <taxon>Pterygota</taxon>
        <taxon>Neoptera</taxon>
        <taxon>Paraneoptera</taxon>
        <taxon>Hemiptera</taxon>
        <taxon>Sternorrhyncha</taxon>
        <taxon>Aphidomorpha</taxon>
        <taxon>Aphidoidea</taxon>
        <taxon>Aphididae</taxon>
        <taxon>Aphidini</taxon>
        <taxon>Aphis</taxon>
        <taxon>Aphis</taxon>
    </lineage>
</organism>
<name>A0A9P0NJ59_APHGO</name>
<protein>
    <recommendedName>
        <fullName evidence="5">Tubulin--tyrosine ligase-like protein 5</fullName>
    </recommendedName>
</protein>
<evidence type="ECO:0000313" key="8">
    <source>
        <dbReference type="Proteomes" id="UP001154329"/>
    </source>
</evidence>
<dbReference type="Proteomes" id="UP001154329">
    <property type="component" value="Chromosome 3"/>
</dbReference>
<dbReference type="PANTHER" id="PTHR12241:SF145">
    <property type="entry name" value="TUBULIN POLYGLUTAMYLASE TTLL5"/>
    <property type="match status" value="1"/>
</dbReference>
<comment type="similarity">
    <text evidence="1">Belongs to the tubulin--tyrosine ligase family.</text>
</comment>
<evidence type="ECO:0000256" key="4">
    <source>
        <dbReference type="ARBA" id="ARBA00022840"/>
    </source>
</evidence>
<evidence type="ECO:0000256" key="2">
    <source>
        <dbReference type="ARBA" id="ARBA00022598"/>
    </source>
</evidence>
<dbReference type="GO" id="GO:0036064">
    <property type="term" value="C:ciliary basal body"/>
    <property type="evidence" value="ECO:0007669"/>
    <property type="project" value="TreeGrafter"/>
</dbReference>